<evidence type="ECO:0000256" key="3">
    <source>
        <dbReference type="ARBA" id="ARBA00022490"/>
    </source>
</evidence>
<dbReference type="InterPro" id="IPR014722">
    <property type="entry name" value="Rib_uL2_dom2"/>
</dbReference>
<feature type="domain" description="Translation initiation factor 5A C-terminal" evidence="9">
    <location>
        <begin position="101"/>
        <end position="171"/>
    </location>
</feature>
<evidence type="ECO:0000256" key="8">
    <source>
        <dbReference type="RuleBase" id="RU362005"/>
    </source>
</evidence>
<keyword evidence="7 8" id="KW-0385">Hypusine</keyword>
<dbReference type="GO" id="GO:0045901">
    <property type="term" value="P:positive regulation of translational elongation"/>
    <property type="evidence" value="ECO:0007669"/>
    <property type="project" value="UniProtKB-UniRule"/>
</dbReference>
<evidence type="ECO:0000259" key="9">
    <source>
        <dbReference type="SMART" id="SM01376"/>
    </source>
</evidence>
<evidence type="ECO:0000256" key="7">
    <source>
        <dbReference type="ARBA" id="ARBA00023071"/>
    </source>
</evidence>
<comment type="similarity">
    <text evidence="2 8">Belongs to the eIF-5A family.</text>
</comment>
<proteinExistence type="inferred from homology"/>
<dbReference type="InterPro" id="IPR001884">
    <property type="entry name" value="IF5A-like"/>
</dbReference>
<dbReference type="Proteomes" id="UP000828390">
    <property type="component" value="Unassembled WGS sequence"/>
</dbReference>
<dbReference type="SUPFAM" id="SSF50104">
    <property type="entry name" value="Translation proteins SH3-like domain"/>
    <property type="match status" value="1"/>
</dbReference>
<comment type="caution">
    <text evidence="10">The sequence shown here is derived from an EMBL/GenBank/DDBJ whole genome shotgun (WGS) entry which is preliminary data.</text>
</comment>
<dbReference type="GO" id="GO:0045905">
    <property type="term" value="P:positive regulation of translational termination"/>
    <property type="evidence" value="ECO:0007669"/>
    <property type="project" value="UniProtKB-UniRule"/>
</dbReference>
<evidence type="ECO:0000256" key="5">
    <source>
        <dbReference type="ARBA" id="ARBA00022884"/>
    </source>
</evidence>
<protein>
    <recommendedName>
        <fullName evidence="8">Eukaryotic translation initiation factor 5A</fullName>
        <shortName evidence="8">eIF-5A</shortName>
    </recommendedName>
</protein>
<keyword evidence="6 8" id="KW-0648">Protein biosynthesis</keyword>
<evidence type="ECO:0000313" key="11">
    <source>
        <dbReference type="Proteomes" id="UP000828390"/>
    </source>
</evidence>
<gene>
    <name evidence="10" type="ORF">DPMN_101019</name>
</gene>
<keyword evidence="4" id="KW-0251">Elongation factor</keyword>
<dbReference type="PANTHER" id="PTHR11673">
    <property type="entry name" value="TRANSLATION INITIATION FACTOR 5A FAMILY MEMBER"/>
    <property type="match status" value="1"/>
</dbReference>
<sequence length="175" mass="19342">MAKDLRAAKNFTNRLARMTPSENDDDVTDSGASLTYPVKATTLRVKGFVLLRRHPCKIVSLSTSKTGKHGHAKIHAVGIDVMSGKKYDDIFTSGHMVYVPVISQKEYIAVDINDAGYMTLIDDAGNTRQDLRAQDDDMRESIAQKLAKQQDTDVLVTVMKIMDQEVIMAAKIGVK</sequence>
<dbReference type="InterPro" id="IPR048670">
    <property type="entry name" value="IF5A-like_N"/>
</dbReference>
<dbReference type="InterPro" id="IPR012340">
    <property type="entry name" value="NA-bd_OB-fold"/>
</dbReference>
<reference evidence="10" key="2">
    <citation type="submission" date="2020-11" db="EMBL/GenBank/DDBJ databases">
        <authorList>
            <person name="McCartney M.A."/>
            <person name="Auch B."/>
            <person name="Kono T."/>
            <person name="Mallez S."/>
            <person name="Becker A."/>
            <person name="Gohl D.M."/>
            <person name="Silverstein K.A.T."/>
            <person name="Koren S."/>
            <person name="Bechman K.B."/>
            <person name="Herman A."/>
            <person name="Abrahante J.E."/>
            <person name="Garbe J."/>
        </authorList>
    </citation>
    <scope>NUCLEOTIDE SEQUENCE</scope>
    <source>
        <strain evidence="10">Duluth1</strain>
        <tissue evidence="10">Whole animal</tissue>
    </source>
</reference>
<evidence type="ECO:0000256" key="2">
    <source>
        <dbReference type="ARBA" id="ARBA00006016"/>
    </source>
</evidence>
<evidence type="ECO:0000256" key="6">
    <source>
        <dbReference type="ARBA" id="ARBA00022917"/>
    </source>
</evidence>
<dbReference type="AlphaFoldDB" id="A0A9D4LGU8"/>
<dbReference type="InterPro" id="IPR019769">
    <property type="entry name" value="Trans_elong_IF5A_hypusine_site"/>
</dbReference>
<dbReference type="InterPro" id="IPR008991">
    <property type="entry name" value="Translation_prot_SH3-like_sf"/>
</dbReference>
<accession>A0A9D4LGU8</accession>
<evidence type="ECO:0000256" key="1">
    <source>
        <dbReference type="ARBA" id="ARBA00004496"/>
    </source>
</evidence>
<dbReference type="GO" id="GO:0043022">
    <property type="term" value="F:ribosome binding"/>
    <property type="evidence" value="ECO:0007669"/>
    <property type="project" value="UniProtKB-UniRule"/>
</dbReference>
<dbReference type="GO" id="GO:0003723">
    <property type="term" value="F:RNA binding"/>
    <property type="evidence" value="ECO:0007669"/>
    <property type="project" value="UniProtKB-KW"/>
</dbReference>
<dbReference type="Pfam" id="PF21485">
    <property type="entry name" value="IF5A-like_N"/>
    <property type="match status" value="1"/>
</dbReference>
<dbReference type="InterPro" id="IPR020189">
    <property type="entry name" value="IF5A_C"/>
</dbReference>
<dbReference type="PROSITE" id="PS00302">
    <property type="entry name" value="IF5A_HYPUSINE"/>
    <property type="match status" value="1"/>
</dbReference>
<dbReference type="FunFam" id="2.30.30.30:FF:000007">
    <property type="entry name" value="Eukaryotic translation initiation factor 5A"/>
    <property type="match status" value="1"/>
</dbReference>
<dbReference type="SUPFAM" id="SSF50249">
    <property type="entry name" value="Nucleic acid-binding proteins"/>
    <property type="match status" value="1"/>
</dbReference>
<dbReference type="Gene3D" id="2.40.50.140">
    <property type="entry name" value="Nucleic acid-binding proteins"/>
    <property type="match status" value="1"/>
</dbReference>
<dbReference type="Gene3D" id="2.30.30.30">
    <property type="match status" value="1"/>
</dbReference>
<name>A0A9D4LGU8_DREPO</name>
<comment type="function">
    <text evidence="8">Translation factor that promotes translation elongation and termination, particularly upon ribosome stalling at specific amino acid sequence contexts. Binds between the exit (E) and peptidyl (P) site of the ribosome and promotes rescue of stalled ribosome: specifically required for efficient translation of polyproline-containing peptides as well as other motifs that stall the ribosome. Acts as ribosome quality control (RQC) cofactor by joining the RQC complex to facilitate peptidyl transfer during CAT tailing step.</text>
</comment>
<evidence type="ECO:0000313" key="10">
    <source>
        <dbReference type="EMBL" id="KAH3858395.1"/>
    </source>
</evidence>
<dbReference type="Pfam" id="PF01287">
    <property type="entry name" value="eIF-5a"/>
    <property type="match status" value="1"/>
</dbReference>
<organism evidence="10 11">
    <name type="scientific">Dreissena polymorpha</name>
    <name type="common">Zebra mussel</name>
    <name type="synonym">Mytilus polymorpha</name>
    <dbReference type="NCBI Taxonomy" id="45954"/>
    <lineage>
        <taxon>Eukaryota</taxon>
        <taxon>Metazoa</taxon>
        <taxon>Spiralia</taxon>
        <taxon>Lophotrochozoa</taxon>
        <taxon>Mollusca</taxon>
        <taxon>Bivalvia</taxon>
        <taxon>Autobranchia</taxon>
        <taxon>Heteroconchia</taxon>
        <taxon>Euheterodonta</taxon>
        <taxon>Imparidentia</taxon>
        <taxon>Neoheterodontei</taxon>
        <taxon>Myida</taxon>
        <taxon>Dreissenoidea</taxon>
        <taxon>Dreissenidae</taxon>
        <taxon>Dreissena</taxon>
    </lineage>
</organism>
<dbReference type="NCBIfam" id="TIGR00037">
    <property type="entry name" value="eIF_5A"/>
    <property type="match status" value="1"/>
</dbReference>
<dbReference type="GO" id="GO:0005737">
    <property type="term" value="C:cytoplasm"/>
    <property type="evidence" value="ECO:0007669"/>
    <property type="project" value="UniProtKB-SubCell"/>
</dbReference>
<dbReference type="OrthoDB" id="9975114at2759"/>
<reference evidence="10" key="1">
    <citation type="journal article" date="2019" name="bioRxiv">
        <title>The Genome of the Zebra Mussel, Dreissena polymorpha: A Resource for Invasive Species Research.</title>
        <authorList>
            <person name="McCartney M.A."/>
            <person name="Auch B."/>
            <person name="Kono T."/>
            <person name="Mallez S."/>
            <person name="Zhang Y."/>
            <person name="Obille A."/>
            <person name="Becker A."/>
            <person name="Abrahante J.E."/>
            <person name="Garbe J."/>
            <person name="Badalamenti J.P."/>
            <person name="Herman A."/>
            <person name="Mangelson H."/>
            <person name="Liachko I."/>
            <person name="Sullivan S."/>
            <person name="Sone E.D."/>
            <person name="Koren S."/>
            <person name="Silverstein K.A.T."/>
            <person name="Beckman K.B."/>
            <person name="Gohl D.M."/>
        </authorList>
    </citation>
    <scope>NUCLEOTIDE SEQUENCE</scope>
    <source>
        <strain evidence="10">Duluth1</strain>
        <tissue evidence="10">Whole animal</tissue>
    </source>
</reference>
<dbReference type="GO" id="GO:0003746">
    <property type="term" value="F:translation elongation factor activity"/>
    <property type="evidence" value="ECO:0007669"/>
    <property type="project" value="UniProtKB-UniRule"/>
</dbReference>
<dbReference type="SMART" id="SM01376">
    <property type="entry name" value="eIF-5a"/>
    <property type="match status" value="1"/>
</dbReference>
<evidence type="ECO:0000256" key="4">
    <source>
        <dbReference type="ARBA" id="ARBA00022768"/>
    </source>
</evidence>
<keyword evidence="5" id="KW-0694">RNA-binding</keyword>
<comment type="PTM">
    <text evidence="8">eIF-5A seems to be the only eukaryotic protein to have a hypusine residue which is a post-translational modification of a lysine by the addition of a butylamino group.</text>
</comment>
<dbReference type="EMBL" id="JAIWYP010000003">
    <property type="protein sequence ID" value="KAH3858395.1"/>
    <property type="molecule type" value="Genomic_DNA"/>
</dbReference>
<comment type="subcellular location">
    <subcellularLocation>
        <location evidence="1">Cytoplasm</location>
    </subcellularLocation>
</comment>
<keyword evidence="3" id="KW-0963">Cytoplasm</keyword>
<dbReference type="PIRSF" id="PIRSF003025">
    <property type="entry name" value="eIF5A"/>
    <property type="match status" value="1"/>
</dbReference>
<keyword evidence="11" id="KW-1185">Reference proteome</keyword>